<dbReference type="Gene3D" id="6.10.140.1310">
    <property type="match status" value="1"/>
</dbReference>
<gene>
    <name evidence="3" type="ORF">CPT_Paku_047</name>
</gene>
<dbReference type="EMBL" id="MZ326863">
    <property type="protein sequence ID" value="QYW02341.1"/>
    <property type="molecule type" value="Genomic_DNA"/>
</dbReference>
<dbReference type="Proteomes" id="UP000827220">
    <property type="component" value="Segment"/>
</dbReference>
<dbReference type="Pfam" id="PF09636">
    <property type="entry name" value="XkdW"/>
    <property type="match status" value="1"/>
</dbReference>
<evidence type="ECO:0000313" key="4">
    <source>
        <dbReference type="Proteomes" id="UP000827220"/>
    </source>
</evidence>
<accession>A0AAE7WMQ9</accession>
<dbReference type="InterPro" id="IPR019094">
    <property type="entry name" value="Phage_SP-beta_YorD"/>
</dbReference>
<reference evidence="3" key="1">
    <citation type="submission" date="2021-06" db="EMBL/GenBank/DDBJ databases">
        <title>Complete genome sequence of Burkholderia cenocepacia phage Paku.</title>
        <authorList>
            <person name="Rezene S."/>
            <person name="Yao G."/>
            <person name="Burrowes B."/>
            <person name="Liu M."/>
            <person name="Gill J."/>
        </authorList>
    </citation>
    <scope>NUCLEOTIDE SEQUENCE</scope>
</reference>
<feature type="domain" description="Phage tail assembly chaperone-like" evidence="2">
    <location>
        <begin position="76"/>
        <end position="131"/>
    </location>
</feature>
<feature type="domain" description="Bacteriophage SP-beta YorD" evidence="1">
    <location>
        <begin position="13"/>
        <end position="63"/>
    </location>
</feature>
<dbReference type="Pfam" id="PF16778">
    <property type="entry name" value="Phage_tail_APC"/>
    <property type="match status" value="1"/>
</dbReference>
<keyword evidence="4" id="KW-1185">Reference proteome</keyword>
<protein>
    <submittedName>
        <fullName evidence="3">Tail fiber assembly chaperone</fullName>
    </submittedName>
</protein>
<sequence length="131" mass="15449">MEETEFITLEELLFALEAEYPDLVGGRDYLLERRFRDGKQREDAYIIKWPGKYPLPTSQWINEAGLKVREKLPEIRMRSRRDAELAATDWTQSPDAPVDIRTKYAEYRQALRDLPEQPGWPDNVQWPTAPK</sequence>
<evidence type="ECO:0000259" key="1">
    <source>
        <dbReference type="Pfam" id="PF09636"/>
    </source>
</evidence>
<name>A0AAE7WMQ9_9CAUD</name>
<proteinExistence type="predicted"/>
<organism evidence="3 4">
    <name type="scientific">Burkholderia phage Paku</name>
    <dbReference type="NCBI Taxonomy" id="2859650"/>
    <lineage>
        <taxon>Viruses</taxon>
        <taxon>Duplodnaviria</taxon>
        <taxon>Heunggongvirae</taxon>
        <taxon>Uroviricota</taxon>
        <taxon>Caudoviricetes</taxon>
        <taxon>Autographivirales</taxon>
        <taxon>Autonotataviridae</taxon>
        <taxon>Pakuvirus</taxon>
        <taxon>Pakuvirus paku</taxon>
    </lineage>
</organism>
<evidence type="ECO:0000313" key="3">
    <source>
        <dbReference type="EMBL" id="QYW02341.1"/>
    </source>
</evidence>
<dbReference type="InterPro" id="IPR031893">
    <property type="entry name" value="Phage_tail_APC"/>
</dbReference>
<evidence type="ECO:0000259" key="2">
    <source>
        <dbReference type="Pfam" id="PF16778"/>
    </source>
</evidence>